<reference evidence="2" key="1">
    <citation type="submission" date="2021-12" db="EMBL/GenBank/DDBJ databases">
        <authorList>
            <person name="Zaccaron A."/>
            <person name="Stergiopoulos I."/>
        </authorList>
    </citation>
    <scope>NUCLEOTIDE SEQUENCE</scope>
    <source>
        <strain evidence="2">Race5_Kim</strain>
    </source>
</reference>
<dbReference type="GeneID" id="71981031"/>
<accession>A0A9Q8LA19</accession>
<evidence type="ECO:0000313" key="3">
    <source>
        <dbReference type="Proteomes" id="UP000756132"/>
    </source>
</evidence>
<sequence length="339" mass="37942">MAPSTVSDFTPVKVRGKRHCTPAEKWYTGKRRKPALQKRSHLSTATSSVPLSTEPRKRRRVEGEDDSPLEMLPAEVIHHIFEYSANVNLPLVSRHLAAKLSKSTHLELQLTETILSPVLRRLSNDDPGAAQLAAATRLLNSRFMTFNFFKSWLQVHNPAGHLHKPNIEHADTDWRAMWTALQPSSTLLPPRKLLSPPFTEAKSNFLSVLAQEWPVIATVDPVYGDFALQGLQCAVAECRRDVVAVMLRMGVPVSTELLRVAVIDGGCDSHVVLMLLERIPQAGASWRTHEEINLLDPSLWAWAEKACKDGNDKGRWLIDLLRARQQRKTAAEPSVEVLS</sequence>
<proteinExistence type="predicted"/>
<dbReference type="Proteomes" id="UP000756132">
    <property type="component" value="Chromosome 1"/>
</dbReference>
<evidence type="ECO:0000256" key="1">
    <source>
        <dbReference type="SAM" id="MobiDB-lite"/>
    </source>
</evidence>
<feature type="compositionally biased region" description="Basic residues" evidence="1">
    <location>
        <begin position="28"/>
        <end position="41"/>
    </location>
</feature>
<organism evidence="2 3">
    <name type="scientific">Passalora fulva</name>
    <name type="common">Tomato leaf mold</name>
    <name type="synonym">Cladosporium fulvum</name>
    <dbReference type="NCBI Taxonomy" id="5499"/>
    <lineage>
        <taxon>Eukaryota</taxon>
        <taxon>Fungi</taxon>
        <taxon>Dikarya</taxon>
        <taxon>Ascomycota</taxon>
        <taxon>Pezizomycotina</taxon>
        <taxon>Dothideomycetes</taxon>
        <taxon>Dothideomycetidae</taxon>
        <taxon>Mycosphaerellales</taxon>
        <taxon>Mycosphaerellaceae</taxon>
        <taxon>Fulvia</taxon>
    </lineage>
</organism>
<dbReference type="RefSeq" id="XP_047757304.1">
    <property type="nucleotide sequence ID" value="XM_047900301.1"/>
</dbReference>
<protein>
    <submittedName>
        <fullName evidence="2">Uncharacterized protein</fullName>
    </submittedName>
</protein>
<name>A0A9Q8LA19_PASFU</name>
<dbReference type="OMA" id="WEGSMAG"/>
<dbReference type="AlphaFoldDB" id="A0A9Q8LA19"/>
<evidence type="ECO:0000313" key="2">
    <source>
        <dbReference type="EMBL" id="UJO12938.1"/>
    </source>
</evidence>
<reference evidence="2" key="2">
    <citation type="journal article" date="2022" name="Microb. Genom.">
        <title>A chromosome-scale genome assembly of the tomato pathogen Cladosporium fulvum reveals a compartmentalized genome architecture and the presence of a dispensable chromosome.</title>
        <authorList>
            <person name="Zaccaron A.Z."/>
            <person name="Chen L.H."/>
            <person name="Samaras A."/>
            <person name="Stergiopoulos I."/>
        </authorList>
    </citation>
    <scope>NUCLEOTIDE SEQUENCE</scope>
    <source>
        <strain evidence="2">Race5_Kim</strain>
    </source>
</reference>
<dbReference type="KEGG" id="ffu:CLAFUR5_01153"/>
<feature type="compositionally biased region" description="Polar residues" evidence="1">
    <location>
        <begin position="42"/>
        <end position="51"/>
    </location>
</feature>
<dbReference type="OrthoDB" id="4167490at2759"/>
<feature type="region of interest" description="Disordered" evidence="1">
    <location>
        <begin position="28"/>
        <end position="66"/>
    </location>
</feature>
<gene>
    <name evidence="2" type="ORF">CLAFUR5_01153</name>
</gene>
<keyword evidence="3" id="KW-1185">Reference proteome</keyword>
<dbReference type="EMBL" id="CP090163">
    <property type="protein sequence ID" value="UJO12938.1"/>
    <property type="molecule type" value="Genomic_DNA"/>
</dbReference>